<protein>
    <recommendedName>
        <fullName evidence="1">LicD/FKTN/FKRP nucleotidyltransferase domain-containing protein</fullName>
    </recommendedName>
</protein>
<reference evidence="2" key="1">
    <citation type="journal article" date="2014" name="Front. Microbiol.">
        <title>High frequency of phylogenetically diverse reductive dehalogenase-homologous genes in deep subseafloor sedimentary metagenomes.</title>
        <authorList>
            <person name="Kawai M."/>
            <person name="Futagami T."/>
            <person name="Toyoda A."/>
            <person name="Takaki Y."/>
            <person name="Nishi S."/>
            <person name="Hori S."/>
            <person name="Arai W."/>
            <person name="Tsubouchi T."/>
            <person name="Morono Y."/>
            <person name="Uchiyama I."/>
            <person name="Ito T."/>
            <person name="Fujiyama A."/>
            <person name="Inagaki F."/>
            <person name="Takami H."/>
        </authorList>
    </citation>
    <scope>NUCLEOTIDE SEQUENCE</scope>
    <source>
        <strain evidence="2">Expedition CK06-06</strain>
    </source>
</reference>
<dbReference type="Pfam" id="PF04991">
    <property type="entry name" value="LicD"/>
    <property type="match status" value="1"/>
</dbReference>
<name>X0T813_9ZZZZ</name>
<accession>X0T813</accession>
<feature type="domain" description="LicD/FKTN/FKRP nucleotidyltransferase" evidence="1">
    <location>
        <begin position="32"/>
        <end position="65"/>
    </location>
</feature>
<organism evidence="2">
    <name type="scientific">marine sediment metagenome</name>
    <dbReference type="NCBI Taxonomy" id="412755"/>
    <lineage>
        <taxon>unclassified sequences</taxon>
        <taxon>metagenomes</taxon>
        <taxon>ecological metagenomes</taxon>
    </lineage>
</organism>
<dbReference type="GO" id="GO:0009100">
    <property type="term" value="P:glycoprotein metabolic process"/>
    <property type="evidence" value="ECO:0007669"/>
    <property type="project" value="UniProtKB-ARBA"/>
</dbReference>
<evidence type="ECO:0000313" key="2">
    <source>
        <dbReference type="EMBL" id="GAF83446.1"/>
    </source>
</evidence>
<dbReference type="EMBL" id="BARS01004791">
    <property type="protein sequence ID" value="GAF83446.1"/>
    <property type="molecule type" value="Genomic_DNA"/>
</dbReference>
<dbReference type="InterPro" id="IPR007074">
    <property type="entry name" value="LicD/FKTN/FKRP_NTP_transf"/>
</dbReference>
<dbReference type="AlphaFoldDB" id="X0T813"/>
<sequence>MGDKWHPYGNIDPFKIPEMADKLLNEYWDIAESLGIQSFLCFGTCLGFVRDGGHMIGDNDIDIGILGGLEDLT</sequence>
<feature type="non-terminal residue" evidence="2">
    <location>
        <position position="73"/>
    </location>
</feature>
<proteinExistence type="predicted"/>
<gene>
    <name evidence="2" type="ORF">S01H1_09370</name>
</gene>
<comment type="caution">
    <text evidence="2">The sequence shown here is derived from an EMBL/GenBank/DDBJ whole genome shotgun (WGS) entry which is preliminary data.</text>
</comment>
<evidence type="ECO:0000259" key="1">
    <source>
        <dbReference type="Pfam" id="PF04991"/>
    </source>
</evidence>